<proteinExistence type="predicted"/>
<accession>A0A7M5XH06</accession>
<name>A0A7M5XH06_9CNID</name>
<reference evidence="2" key="1">
    <citation type="submission" date="2021-01" db="UniProtKB">
        <authorList>
            <consortium name="EnsemblMetazoa"/>
        </authorList>
    </citation>
    <scope>IDENTIFICATION</scope>
</reference>
<evidence type="ECO:0000313" key="2">
    <source>
        <dbReference type="EnsemblMetazoa" id="CLYHEMP023399.1"/>
    </source>
</evidence>
<organism evidence="2 3">
    <name type="scientific">Clytia hemisphaerica</name>
    <dbReference type="NCBI Taxonomy" id="252671"/>
    <lineage>
        <taxon>Eukaryota</taxon>
        <taxon>Metazoa</taxon>
        <taxon>Cnidaria</taxon>
        <taxon>Hydrozoa</taxon>
        <taxon>Hydroidolina</taxon>
        <taxon>Leptothecata</taxon>
        <taxon>Obeliida</taxon>
        <taxon>Clytiidae</taxon>
        <taxon>Clytia</taxon>
    </lineage>
</organism>
<evidence type="ECO:0000256" key="1">
    <source>
        <dbReference type="SAM" id="MobiDB-lite"/>
    </source>
</evidence>
<sequence>MDLVSIKIEPDDENQYVGKGEHSFTGRSVKDSYLEITIEEEDNSLTPNEEVPYLLLQSDSFDVNDKTGETVDSKGFSSESSVPCDDSQQADRNQDSSNVASSVIEKKKTPGKKKSVNNHKCEICKGPLTRSNNELR</sequence>
<feature type="compositionally biased region" description="Polar residues" evidence="1">
    <location>
        <begin position="75"/>
        <end position="101"/>
    </location>
</feature>
<feature type="region of interest" description="Disordered" evidence="1">
    <location>
        <begin position="1"/>
        <end position="24"/>
    </location>
</feature>
<dbReference type="EnsemblMetazoa" id="CLYHEMT023399.1">
    <property type="protein sequence ID" value="CLYHEMP023399.1"/>
    <property type="gene ID" value="CLYHEMG023399"/>
</dbReference>
<keyword evidence="3" id="KW-1185">Reference proteome</keyword>
<protein>
    <submittedName>
        <fullName evidence="2">Uncharacterized protein</fullName>
    </submittedName>
</protein>
<dbReference type="Proteomes" id="UP000594262">
    <property type="component" value="Unplaced"/>
</dbReference>
<dbReference type="AlphaFoldDB" id="A0A7M5XH06"/>
<evidence type="ECO:0000313" key="3">
    <source>
        <dbReference type="Proteomes" id="UP000594262"/>
    </source>
</evidence>
<feature type="region of interest" description="Disordered" evidence="1">
    <location>
        <begin position="64"/>
        <end position="136"/>
    </location>
</feature>